<protein>
    <submittedName>
        <fullName evidence="2">DUF1798 family protein</fullName>
    </submittedName>
</protein>
<reference evidence="3" key="1">
    <citation type="journal article" date="2019" name="Int. J. Syst. Evol. Microbiol.">
        <title>The Global Catalogue of Microorganisms (GCM) 10K type strain sequencing project: providing services to taxonomists for standard genome sequencing and annotation.</title>
        <authorList>
            <consortium name="The Broad Institute Genomics Platform"/>
            <consortium name="The Broad Institute Genome Sequencing Center for Infectious Disease"/>
            <person name="Wu L."/>
            <person name="Ma J."/>
        </authorList>
    </citation>
    <scope>NUCLEOTIDE SEQUENCE [LARGE SCALE GENOMIC DNA]</scope>
    <source>
        <strain evidence="3">KCTC 13193</strain>
    </source>
</reference>
<accession>A0ABV7A5Q4</accession>
<comment type="caution">
    <text evidence="2">The sequence shown here is derived from an EMBL/GenBank/DDBJ whole genome shotgun (WGS) entry which is preliminary data.</text>
</comment>
<evidence type="ECO:0000256" key="1">
    <source>
        <dbReference type="SAM" id="MobiDB-lite"/>
    </source>
</evidence>
<feature type="region of interest" description="Disordered" evidence="1">
    <location>
        <begin position="1"/>
        <end position="32"/>
    </location>
</feature>
<dbReference type="Gene3D" id="1.20.120.440">
    <property type="entry name" value="YppE-like"/>
    <property type="match status" value="1"/>
</dbReference>
<organism evidence="2 3">
    <name type="scientific">Virgibacillus sediminis</name>
    <dbReference type="NCBI Taxonomy" id="202260"/>
    <lineage>
        <taxon>Bacteria</taxon>
        <taxon>Bacillati</taxon>
        <taxon>Bacillota</taxon>
        <taxon>Bacilli</taxon>
        <taxon>Bacillales</taxon>
        <taxon>Bacillaceae</taxon>
        <taxon>Virgibacillus</taxon>
    </lineage>
</organism>
<gene>
    <name evidence="2" type="ORF">ACFODW_08305</name>
</gene>
<dbReference type="Pfam" id="PF08807">
    <property type="entry name" value="DUF1798"/>
    <property type="match status" value="1"/>
</dbReference>
<dbReference type="Proteomes" id="UP001595387">
    <property type="component" value="Unassembled WGS sequence"/>
</dbReference>
<dbReference type="InterPro" id="IPR014913">
    <property type="entry name" value="YppE-like"/>
</dbReference>
<proteinExistence type="predicted"/>
<keyword evidence="3" id="KW-1185">Reference proteome</keyword>
<dbReference type="EMBL" id="JBHRRZ010000014">
    <property type="protein sequence ID" value="MFC2948340.1"/>
    <property type="molecule type" value="Genomic_DNA"/>
</dbReference>
<name>A0ABV7A5Q4_9BACI</name>
<sequence>MELETQTRQLKQHLDRLKARFETEQPPDNKKDKDFFFKVKEETTPIYSILEEWEEKSLDLVKNRKADVHPHQVTSTRENMELLLLHSYYIDVRRKRYMELYKSIHYVFDQLLRELAD</sequence>
<dbReference type="InterPro" id="IPR023351">
    <property type="entry name" value="YppE-like_sf"/>
</dbReference>
<evidence type="ECO:0000313" key="3">
    <source>
        <dbReference type="Proteomes" id="UP001595387"/>
    </source>
</evidence>
<dbReference type="SUPFAM" id="SSF140415">
    <property type="entry name" value="YppE-like"/>
    <property type="match status" value="1"/>
</dbReference>
<evidence type="ECO:0000313" key="2">
    <source>
        <dbReference type="EMBL" id="MFC2948340.1"/>
    </source>
</evidence>
<dbReference type="RefSeq" id="WP_390305187.1">
    <property type="nucleotide sequence ID" value="NZ_JBHRRZ010000014.1"/>
</dbReference>
<feature type="compositionally biased region" description="Basic and acidic residues" evidence="1">
    <location>
        <begin position="12"/>
        <end position="32"/>
    </location>
</feature>